<dbReference type="OrthoDB" id="5795902at2759"/>
<keyword evidence="4" id="KW-0732">Signal</keyword>
<dbReference type="Pfam" id="PF16499">
    <property type="entry name" value="Melibiase_2"/>
    <property type="match status" value="1"/>
</dbReference>
<dbReference type="CDD" id="cd14792">
    <property type="entry name" value="GH27"/>
    <property type="match status" value="1"/>
</dbReference>
<keyword evidence="7 8" id="KW-0326">Glycosidase</keyword>
<dbReference type="InterPro" id="IPR041233">
    <property type="entry name" value="Melibiase_C"/>
</dbReference>
<evidence type="ECO:0000256" key="5">
    <source>
        <dbReference type="ARBA" id="ARBA00022801"/>
    </source>
</evidence>
<proteinExistence type="inferred from homology"/>
<dbReference type="InterPro" id="IPR013785">
    <property type="entry name" value="Aldolase_TIM"/>
</dbReference>
<dbReference type="SUPFAM" id="SSF51445">
    <property type="entry name" value="(Trans)glycosidases"/>
    <property type="match status" value="1"/>
</dbReference>
<dbReference type="InterPro" id="IPR013780">
    <property type="entry name" value="Glyco_hydro_b"/>
</dbReference>
<gene>
    <name evidence="10" type="ORF">FRX31_016726</name>
</gene>
<dbReference type="GO" id="GO:0004557">
    <property type="term" value="F:alpha-galactosidase activity"/>
    <property type="evidence" value="ECO:0007669"/>
    <property type="project" value="UniProtKB-EC"/>
</dbReference>
<evidence type="ECO:0000256" key="3">
    <source>
        <dbReference type="ARBA" id="ARBA00012755"/>
    </source>
</evidence>
<comment type="caution">
    <text evidence="10">The sequence shown here is derived from an EMBL/GenBank/DDBJ whole genome shotgun (WGS) entry which is preliminary data.</text>
</comment>
<dbReference type="AlphaFoldDB" id="A0A7J6W9Q8"/>
<evidence type="ECO:0000256" key="6">
    <source>
        <dbReference type="ARBA" id="ARBA00023157"/>
    </source>
</evidence>
<dbReference type="PRINTS" id="PR00740">
    <property type="entry name" value="GLHYDRLASE27"/>
</dbReference>
<keyword evidence="11" id="KW-1185">Reference proteome</keyword>
<evidence type="ECO:0000256" key="7">
    <source>
        <dbReference type="ARBA" id="ARBA00023295"/>
    </source>
</evidence>
<accession>A0A7J6W9Q8</accession>
<evidence type="ECO:0000313" key="11">
    <source>
        <dbReference type="Proteomes" id="UP000554482"/>
    </source>
</evidence>
<feature type="non-terminal residue" evidence="10">
    <location>
        <position position="1"/>
    </location>
</feature>
<evidence type="ECO:0000256" key="4">
    <source>
        <dbReference type="ARBA" id="ARBA00022729"/>
    </source>
</evidence>
<keyword evidence="6 8" id="KW-1015">Disulfide bond</keyword>
<dbReference type="Gene3D" id="2.60.40.1180">
    <property type="entry name" value="Golgi alpha-mannosidase II"/>
    <property type="match status" value="1"/>
</dbReference>
<organism evidence="10 11">
    <name type="scientific">Thalictrum thalictroides</name>
    <name type="common">Rue-anemone</name>
    <name type="synonym">Anemone thalictroides</name>
    <dbReference type="NCBI Taxonomy" id="46969"/>
    <lineage>
        <taxon>Eukaryota</taxon>
        <taxon>Viridiplantae</taxon>
        <taxon>Streptophyta</taxon>
        <taxon>Embryophyta</taxon>
        <taxon>Tracheophyta</taxon>
        <taxon>Spermatophyta</taxon>
        <taxon>Magnoliopsida</taxon>
        <taxon>Ranunculales</taxon>
        <taxon>Ranunculaceae</taxon>
        <taxon>Thalictroideae</taxon>
        <taxon>Thalictrum</taxon>
    </lineage>
</organism>
<dbReference type="PANTHER" id="PTHR11452">
    <property type="entry name" value="ALPHA-GALACTOSIDASE/ALPHA-N-ACETYLGALACTOSAMINIDASE"/>
    <property type="match status" value="1"/>
</dbReference>
<evidence type="ECO:0000256" key="1">
    <source>
        <dbReference type="ARBA" id="ARBA00001255"/>
    </source>
</evidence>
<dbReference type="Gene3D" id="3.20.20.70">
    <property type="entry name" value="Aldolase class I"/>
    <property type="match status" value="1"/>
</dbReference>
<dbReference type="InterPro" id="IPR017853">
    <property type="entry name" value="GH"/>
</dbReference>
<comment type="catalytic activity">
    <reaction evidence="1 8">
        <text>Hydrolysis of terminal, non-reducing alpha-D-galactose residues in alpha-D-galactosides, including galactose oligosaccharides, galactomannans and galactolipids.</text>
        <dbReference type="EC" id="3.2.1.22"/>
    </reaction>
</comment>
<dbReference type="Proteomes" id="UP000554482">
    <property type="component" value="Unassembled WGS sequence"/>
</dbReference>
<reference evidence="10 11" key="1">
    <citation type="submission" date="2020-06" db="EMBL/GenBank/DDBJ databases">
        <title>Transcriptomic and genomic resources for Thalictrum thalictroides and T. hernandezii: Facilitating candidate gene discovery in an emerging model plant lineage.</title>
        <authorList>
            <person name="Arias T."/>
            <person name="Riano-Pachon D.M."/>
            <person name="Di Stilio V.S."/>
        </authorList>
    </citation>
    <scope>NUCLEOTIDE SEQUENCE [LARGE SCALE GENOMIC DNA]</scope>
    <source>
        <strain evidence="11">cv. WT478/WT964</strain>
        <tissue evidence="10">Leaves</tissue>
    </source>
</reference>
<dbReference type="GO" id="GO:0005975">
    <property type="term" value="P:carbohydrate metabolic process"/>
    <property type="evidence" value="ECO:0007669"/>
    <property type="project" value="InterPro"/>
</dbReference>
<protein>
    <recommendedName>
        <fullName evidence="3 8">Alpha-galactosidase</fullName>
        <ecNumber evidence="3 8">3.2.1.22</ecNumber>
    </recommendedName>
    <alternativeName>
        <fullName evidence="8">Melibiase</fullName>
    </alternativeName>
</protein>
<evidence type="ECO:0000256" key="2">
    <source>
        <dbReference type="ARBA" id="ARBA00009743"/>
    </source>
</evidence>
<dbReference type="InterPro" id="IPR002241">
    <property type="entry name" value="Glyco_hydro_27"/>
</dbReference>
<sequence length="270" mass="29754">VQTCSMTMPGSLGHEEQDAKTFASWGVDYLKYDNCHNTGTSPKERFPVMGKALLNSGRSIYYSLCEWGDEDPATWAPNIGNSWRTTGDIEDNWGSMTSRADENDKWASYAGPGAWNDPDMLEIGNGGMTTEEYRSHMSIWAVVKAPLLIGCDVRSMNNVTYELLSNKEVIAVNQDRLGVQGKKVKKDGDLEVWAGPLSGSRVAVVLWNRGSSQSVITAYFTDIGLKSSTVAEVRDLWKHSTTDSVKEKISAVVDSHACEMYVVKPKPTTP</sequence>
<evidence type="ECO:0000313" key="10">
    <source>
        <dbReference type="EMBL" id="KAF5193687.1"/>
    </source>
</evidence>
<comment type="similarity">
    <text evidence="2 8">Belongs to the glycosyl hydrolase 27 family.</text>
</comment>
<evidence type="ECO:0000259" key="9">
    <source>
        <dbReference type="Pfam" id="PF17801"/>
    </source>
</evidence>
<keyword evidence="5 8" id="KW-0378">Hydrolase</keyword>
<feature type="domain" description="Alpha galactosidase C-terminal" evidence="9">
    <location>
        <begin position="187"/>
        <end position="262"/>
    </location>
</feature>
<evidence type="ECO:0000256" key="8">
    <source>
        <dbReference type="RuleBase" id="RU361168"/>
    </source>
</evidence>
<dbReference type="PANTHER" id="PTHR11452:SF33">
    <property type="entry name" value="ALPHA-GALACTOSIDASE 2"/>
    <property type="match status" value="1"/>
</dbReference>
<dbReference type="Pfam" id="PF17801">
    <property type="entry name" value="Melibiase_C"/>
    <property type="match status" value="1"/>
</dbReference>
<dbReference type="SUPFAM" id="SSF51011">
    <property type="entry name" value="Glycosyl hydrolase domain"/>
    <property type="match status" value="1"/>
</dbReference>
<name>A0A7J6W9Q8_THATH</name>
<dbReference type="GO" id="GO:0009505">
    <property type="term" value="C:plant-type cell wall"/>
    <property type="evidence" value="ECO:0007669"/>
    <property type="project" value="TreeGrafter"/>
</dbReference>
<dbReference type="EMBL" id="JABWDY010019748">
    <property type="protein sequence ID" value="KAF5193687.1"/>
    <property type="molecule type" value="Genomic_DNA"/>
</dbReference>
<dbReference type="EC" id="3.2.1.22" evidence="3 8"/>
<dbReference type="FunFam" id="2.60.40.1180:FF:000008">
    <property type="entry name" value="Alpha-galactosidase"/>
    <property type="match status" value="1"/>
</dbReference>